<keyword evidence="3" id="KW-0238">DNA-binding</keyword>
<dbReference type="GO" id="GO:0000976">
    <property type="term" value="F:transcription cis-regulatory region binding"/>
    <property type="evidence" value="ECO:0007669"/>
    <property type="project" value="TreeGrafter"/>
</dbReference>
<keyword evidence="2" id="KW-0805">Transcription regulation</keyword>
<feature type="domain" description="HTH lysR-type" evidence="5">
    <location>
        <begin position="1"/>
        <end position="61"/>
    </location>
</feature>
<comment type="similarity">
    <text evidence="1">Belongs to the LysR transcriptional regulatory family.</text>
</comment>
<gene>
    <name evidence="6" type="primary">yofA</name>
    <name evidence="6" type="ORF">IBLFYP30_01199</name>
</gene>
<keyword evidence="4" id="KW-0804">Transcription</keyword>
<evidence type="ECO:0000313" key="6">
    <source>
        <dbReference type="EMBL" id="VYT87257.1"/>
    </source>
</evidence>
<dbReference type="Pfam" id="PF03466">
    <property type="entry name" value="LysR_substrate"/>
    <property type="match status" value="1"/>
</dbReference>
<dbReference type="InterPro" id="IPR005119">
    <property type="entry name" value="LysR_subst-bd"/>
</dbReference>
<accession>A0A6N3AAC5</accession>
<dbReference type="EMBL" id="CACRUE010000018">
    <property type="protein sequence ID" value="VYT87257.1"/>
    <property type="molecule type" value="Genomic_DNA"/>
</dbReference>
<dbReference type="Gene3D" id="1.10.10.10">
    <property type="entry name" value="Winged helix-like DNA-binding domain superfamily/Winged helix DNA-binding domain"/>
    <property type="match status" value="1"/>
</dbReference>
<dbReference type="PANTHER" id="PTHR30126:SF78">
    <property type="entry name" value="HTH LYSR-TYPE DOMAIN-CONTAINING PROTEIN"/>
    <property type="match status" value="1"/>
</dbReference>
<dbReference type="PANTHER" id="PTHR30126">
    <property type="entry name" value="HTH-TYPE TRANSCRIPTIONAL REGULATOR"/>
    <property type="match status" value="1"/>
</dbReference>
<dbReference type="CDD" id="cd05466">
    <property type="entry name" value="PBP2_LTTR_substrate"/>
    <property type="match status" value="1"/>
</dbReference>
<dbReference type="SUPFAM" id="SSF46785">
    <property type="entry name" value="Winged helix' DNA-binding domain"/>
    <property type="match status" value="1"/>
</dbReference>
<organism evidence="6">
    <name type="scientific">Intestinibacter bartlettii</name>
    <dbReference type="NCBI Taxonomy" id="261299"/>
    <lineage>
        <taxon>Bacteria</taxon>
        <taxon>Bacillati</taxon>
        <taxon>Bacillota</taxon>
        <taxon>Clostridia</taxon>
        <taxon>Peptostreptococcales</taxon>
        <taxon>Peptostreptococcaceae</taxon>
        <taxon>Intestinibacter</taxon>
    </lineage>
</organism>
<evidence type="ECO:0000259" key="5">
    <source>
        <dbReference type="PROSITE" id="PS50931"/>
    </source>
</evidence>
<dbReference type="Pfam" id="PF00126">
    <property type="entry name" value="HTH_1"/>
    <property type="match status" value="1"/>
</dbReference>
<dbReference type="InterPro" id="IPR036390">
    <property type="entry name" value="WH_DNA-bd_sf"/>
</dbReference>
<dbReference type="RefSeq" id="WP_024037720.1">
    <property type="nucleotide sequence ID" value="NZ_CACRUE010000018.1"/>
</dbReference>
<dbReference type="AlphaFoldDB" id="A0A6N3AAC5"/>
<evidence type="ECO:0000256" key="1">
    <source>
        <dbReference type="ARBA" id="ARBA00009437"/>
    </source>
</evidence>
<dbReference type="GO" id="GO:0003700">
    <property type="term" value="F:DNA-binding transcription factor activity"/>
    <property type="evidence" value="ECO:0007669"/>
    <property type="project" value="InterPro"/>
</dbReference>
<dbReference type="Gene3D" id="3.40.190.290">
    <property type="match status" value="1"/>
</dbReference>
<evidence type="ECO:0000256" key="2">
    <source>
        <dbReference type="ARBA" id="ARBA00023015"/>
    </source>
</evidence>
<name>A0A6N3AAC5_9FIRM</name>
<dbReference type="PROSITE" id="PS50931">
    <property type="entry name" value="HTH_LYSR"/>
    <property type="match status" value="1"/>
</dbReference>
<dbReference type="InterPro" id="IPR000847">
    <property type="entry name" value="LysR_HTH_N"/>
</dbReference>
<proteinExistence type="inferred from homology"/>
<sequence length="293" mass="34286">MEIIKDSDWEILYKLYETPNMTKVADMLYISQPSLTKRVKNMEKEFGVKIINRTSKGVKFTSEGEYLAKKAKEYMEFIKNVKEGLNSYKTELEGTIKVGSPYTYSKFELTDVLFEYSKVNKNVKFEIINDQSNNLFKMVLKNHIELGFICGDFDGDVNKILVKQNKAYIVSKEPIDLEKLSQMQRIDYKTNDKSKEILDRWWRKIYGENPPIGMFAGYVEFAWQLVDKGLGYACCFLPDGFEKVYNLCLTPILDDEGNNIIRNTWLVYPKKKQMSTVVKDFVQFVKDNIQIRE</sequence>
<evidence type="ECO:0000256" key="4">
    <source>
        <dbReference type="ARBA" id="ARBA00023163"/>
    </source>
</evidence>
<reference evidence="6" key="1">
    <citation type="submission" date="2019-11" db="EMBL/GenBank/DDBJ databases">
        <authorList>
            <person name="Feng L."/>
        </authorList>
    </citation>
    <scope>NUCLEOTIDE SEQUENCE</scope>
    <source>
        <strain evidence="6">IbartlettiiLFYP30</strain>
    </source>
</reference>
<dbReference type="PRINTS" id="PR00039">
    <property type="entry name" value="HTHLYSR"/>
</dbReference>
<protein>
    <submittedName>
        <fullName evidence="6">HTH-type transcriptional regulator YofA</fullName>
    </submittedName>
</protein>
<dbReference type="InterPro" id="IPR036388">
    <property type="entry name" value="WH-like_DNA-bd_sf"/>
</dbReference>
<dbReference type="SUPFAM" id="SSF53850">
    <property type="entry name" value="Periplasmic binding protein-like II"/>
    <property type="match status" value="1"/>
</dbReference>
<evidence type="ECO:0000256" key="3">
    <source>
        <dbReference type="ARBA" id="ARBA00023125"/>
    </source>
</evidence>